<dbReference type="InterPro" id="IPR045584">
    <property type="entry name" value="Pilin-like"/>
</dbReference>
<accession>A0A6C0U963</accession>
<proteinExistence type="predicted"/>
<dbReference type="Gene3D" id="3.30.700.10">
    <property type="entry name" value="Glycoprotein, Type 4 Pilin"/>
    <property type="match status" value="1"/>
</dbReference>
<dbReference type="Proteomes" id="UP000477680">
    <property type="component" value="Chromosome"/>
</dbReference>
<evidence type="ECO:0000313" key="1">
    <source>
        <dbReference type="EMBL" id="QIB67687.1"/>
    </source>
</evidence>
<dbReference type="GO" id="GO:0043683">
    <property type="term" value="P:type IV pilus assembly"/>
    <property type="evidence" value="ECO:0007669"/>
    <property type="project" value="InterPro"/>
</dbReference>
<organism evidence="1 2">
    <name type="scientific">Kineobactrum salinum</name>
    <dbReference type="NCBI Taxonomy" id="2708301"/>
    <lineage>
        <taxon>Bacteria</taxon>
        <taxon>Pseudomonadati</taxon>
        <taxon>Pseudomonadota</taxon>
        <taxon>Gammaproteobacteria</taxon>
        <taxon>Cellvibrionales</taxon>
        <taxon>Halieaceae</taxon>
        <taxon>Kineobactrum</taxon>
    </lineage>
</organism>
<dbReference type="InterPro" id="IPR031982">
    <property type="entry name" value="PilE-like"/>
</dbReference>
<dbReference type="Pfam" id="PF16732">
    <property type="entry name" value="ComP_DUS"/>
    <property type="match status" value="1"/>
</dbReference>
<protein>
    <submittedName>
        <fullName evidence="1">Pilus assembly protein</fullName>
    </submittedName>
</protein>
<dbReference type="EMBL" id="CP048711">
    <property type="protein sequence ID" value="QIB67687.1"/>
    <property type="molecule type" value="Genomic_DNA"/>
</dbReference>
<evidence type="ECO:0000313" key="2">
    <source>
        <dbReference type="Proteomes" id="UP000477680"/>
    </source>
</evidence>
<sequence>MIELMIVVVIAALLMLAAFPAYQEQLHKTRRTVAKGELQSLLARQEQFFVNNRQYSTDLSDLGFGGATSYRIDDDGQEVDSGGIYLISLTEAAADAFTITAAPRGAQATDTRCGLLSLTSAGIKASTGTATLRDCW</sequence>
<dbReference type="SUPFAM" id="SSF54523">
    <property type="entry name" value="Pili subunits"/>
    <property type="match status" value="1"/>
</dbReference>
<dbReference type="AlphaFoldDB" id="A0A6C0U963"/>
<reference evidence="1 2" key="1">
    <citation type="submission" date="2020-02" db="EMBL/GenBank/DDBJ databases">
        <title>Genome sequencing for Kineobactrum sp. M2.</title>
        <authorList>
            <person name="Park S.-J."/>
        </authorList>
    </citation>
    <scope>NUCLEOTIDE SEQUENCE [LARGE SCALE GENOMIC DNA]</scope>
    <source>
        <strain evidence="1 2">M2</strain>
    </source>
</reference>
<gene>
    <name evidence="1" type="ORF">G3T16_14005</name>
</gene>
<keyword evidence="2" id="KW-1185">Reference proteome</keyword>
<name>A0A6C0U963_9GAMM</name>
<dbReference type="KEGG" id="kim:G3T16_14005"/>